<dbReference type="EMBL" id="BARW01036684">
    <property type="protein sequence ID" value="GAJ19777.1"/>
    <property type="molecule type" value="Genomic_DNA"/>
</dbReference>
<organism evidence="1">
    <name type="scientific">marine sediment metagenome</name>
    <dbReference type="NCBI Taxonomy" id="412755"/>
    <lineage>
        <taxon>unclassified sequences</taxon>
        <taxon>metagenomes</taxon>
        <taxon>ecological metagenomes</taxon>
    </lineage>
</organism>
<feature type="non-terminal residue" evidence="1">
    <location>
        <position position="1"/>
    </location>
</feature>
<comment type="caution">
    <text evidence="1">The sequence shown here is derived from an EMBL/GenBank/DDBJ whole genome shotgun (WGS) entry which is preliminary data.</text>
</comment>
<gene>
    <name evidence="1" type="ORF">S12H4_56870</name>
</gene>
<proteinExistence type="predicted"/>
<protein>
    <submittedName>
        <fullName evidence="1">Uncharacterized protein</fullName>
    </submittedName>
</protein>
<accession>X1VKR4</accession>
<reference evidence="1" key="1">
    <citation type="journal article" date="2014" name="Front. Microbiol.">
        <title>High frequency of phylogenetically diverse reductive dehalogenase-homologous genes in deep subseafloor sedimentary metagenomes.</title>
        <authorList>
            <person name="Kawai M."/>
            <person name="Futagami T."/>
            <person name="Toyoda A."/>
            <person name="Takaki Y."/>
            <person name="Nishi S."/>
            <person name="Hori S."/>
            <person name="Arai W."/>
            <person name="Tsubouchi T."/>
            <person name="Morono Y."/>
            <person name="Uchiyama I."/>
            <person name="Ito T."/>
            <person name="Fujiyama A."/>
            <person name="Inagaki F."/>
            <person name="Takami H."/>
        </authorList>
    </citation>
    <scope>NUCLEOTIDE SEQUENCE</scope>
    <source>
        <strain evidence="1">Expedition CK06-06</strain>
    </source>
</reference>
<name>X1VKR4_9ZZZZ</name>
<evidence type="ECO:0000313" key="1">
    <source>
        <dbReference type="EMBL" id="GAJ19777.1"/>
    </source>
</evidence>
<dbReference type="AlphaFoldDB" id="X1VKR4"/>
<sequence length="88" mass="9629">DEFLARLRQLGKDDTYFYPYGCCACGQAQGGGDFTDILYAIYPTKPGTDKLLDGYDGELGITLGVKLAYTSIARCKLCGQCSIFDEVH</sequence>